<evidence type="ECO:0000313" key="4">
    <source>
        <dbReference type="Proteomes" id="UP001597112"/>
    </source>
</evidence>
<keyword evidence="4" id="KW-1185">Reference proteome</keyword>
<evidence type="ECO:0000259" key="2">
    <source>
        <dbReference type="Pfam" id="PF14321"/>
    </source>
</evidence>
<keyword evidence="1" id="KW-0732">Signal</keyword>
<dbReference type="EMBL" id="JBHTKA010000008">
    <property type="protein sequence ID" value="MFD1002363.1"/>
    <property type="molecule type" value="Genomic_DNA"/>
</dbReference>
<organism evidence="3 4">
    <name type="scientific">Ohtaekwangia kribbensis</name>
    <dbReference type="NCBI Taxonomy" id="688913"/>
    <lineage>
        <taxon>Bacteria</taxon>
        <taxon>Pseudomonadati</taxon>
        <taxon>Bacteroidota</taxon>
        <taxon>Cytophagia</taxon>
        <taxon>Cytophagales</taxon>
        <taxon>Fulvivirgaceae</taxon>
        <taxon>Ohtaekwangia</taxon>
    </lineage>
</organism>
<dbReference type="SUPFAM" id="SSF49452">
    <property type="entry name" value="Starch-binding domain-like"/>
    <property type="match status" value="1"/>
</dbReference>
<gene>
    <name evidence="3" type="ORF">ACFQ21_23760</name>
</gene>
<protein>
    <submittedName>
        <fullName evidence="3">DUF4382 domain-containing protein</fullName>
    </submittedName>
</protein>
<dbReference type="Proteomes" id="UP001597112">
    <property type="component" value="Unassembled WGS sequence"/>
</dbReference>
<feature type="chain" id="PRO_5046597168" evidence="1">
    <location>
        <begin position="21"/>
        <end position="260"/>
    </location>
</feature>
<feature type="signal peptide" evidence="1">
    <location>
        <begin position="1"/>
        <end position="20"/>
    </location>
</feature>
<dbReference type="InterPro" id="IPR025491">
    <property type="entry name" value="DUF4382"/>
</dbReference>
<reference evidence="4" key="1">
    <citation type="journal article" date="2019" name="Int. J. Syst. Evol. Microbiol.">
        <title>The Global Catalogue of Microorganisms (GCM) 10K type strain sequencing project: providing services to taxonomists for standard genome sequencing and annotation.</title>
        <authorList>
            <consortium name="The Broad Institute Genomics Platform"/>
            <consortium name="The Broad Institute Genome Sequencing Center for Infectious Disease"/>
            <person name="Wu L."/>
            <person name="Ma J."/>
        </authorList>
    </citation>
    <scope>NUCLEOTIDE SEQUENCE [LARGE SCALE GENOMIC DNA]</scope>
    <source>
        <strain evidence="4">CCUG 58938</strain>
    </source>
</reference>
<evidence type="ECO:0000313" key="3">
    <source>
        <dbReference type="EMBL" id="MFD1002363.1"/>
    </source>
</evidence>
<comment type="caution">
    <text evidence="3">The sequence shown here is derived from an EMBL/GenBank/DDBJ whole genome shotgun (WGS) entry which is preliminary data.</text>
</comment>
<dbReference type="RefSeq" id="WP_377583393.1">
    <property type="nucleotide sequence ID" value="NZ_JBHTKA010000008.1"/>
</dbReference>
<name>A0ABW3K8G5_9BACT</name>
<proteinExistence type="predicted"/>
<dbReference type="Gene3D" id="2.60.40.1120">
    <property type="entry name" value="Carboxypeptidase-like, regulatory domain"/>
    <property type="match status" value="1"/>
</dbReference>
<evidence type="ECO:0000256" key="1">
    <source>
        <dbReference type="SAM" id="SignalP"/>
    </source>
</evidence>
<accession>A0ABW3K8G5</accession>
<feature type="domain" description="DUF4382" evidence="2">
    <location>
        <begin position="29"/>
        <end position="168"/>
    </location>
</feature>
<dbReference type="InterPro" id="IPR013784">
    <property type="entry name" value="Carb-bd-like_fold"/>
</dbReference>
<dbReference type="Pfam" id="PF14321">
    <property type="entry name" value="DUF4382"/>
    <property type="match status" value="1"/>
</dbReference>
<sequence length="260" mass="27827">MFTKTVKLFLLSLVSIFLVCCDSDDDKAAKVQVWLTDAPGDFQEVNIDIQEVKVHVGDNDEESGWRSLSIREGIYNLLDLTNGLDTLLGEVEIPAGKISQVRLVLGDDNTVKVDGDVFDLSTPSAQQSGLKLQVHQTLSASITYKILLDFDVARSIVTTGNGSYKLKPVIRSIAEAQDGAIKGIVTPAASTPAVYAIVGQDTVGTTYADAEGRFLIRGLSTGTYDVSFAPNFNYLSTTKSGVQVTVGNVTDVGTVTIEAD</sequence>